<dbReference type="HOGENOM" id="CLU_1213644_0_0_5"/>
<feature type="compositionally biased region" description="Basic and acidic residues" evidence="1">
    <location>
        <begin position="84"/>
        <end position="98"/>
    </location>
</feature>
<proteinExistence type="predicted"/>
<dbReference type="AlphaFoldDB" id="S9RM91"/>
<dbReference type="eggNOG" id="ENOG50341R0">
    <property type="taxonomic scope" value="Bacteria"/>
</dbReference>
<dbReference type="Proteomes" id="UP000015351">
    <property type="component" value="Unassembled WGS sequence"/>
</dbReference>
<reference evidence="4" key="1">
    <citation type="journal article" date="2013" name="Stand. Genomic Sci.">
        <title>Genome sequence of the Litoreibacter arenae type strain (DSM 19593(T)), a member of the Roseobacter clade isolated from sea sand.</title>
        <authorList>
            <person name="Riedel T."/>
            <person name="Fiebig A."/>
            <person name="Petersen J."/>
            <person name="Gronow S."/>
            <person name="Kyrpides N.C."/>
            <person name="Goker M."/>
            <person name="Klenk H.P."/>
        </authorList>
    </citation>
    <scope>NUCLEOTIDE SEQUENCE [LARGE SCALE GENOMIC DNA]</scope>
    <source>
        <strain evidence="4">DSM 19593</strain>
    </source>
</reference>
<protein>
    <submittedName>
        <fullName evidence="3">Uncharacterized protein</fullName>
    </submittedName>
</protein>
<evidence type="ECO:0000256" key="2">
    <source>
        <dbReference type="SAM" id="Phobius"/>
    </source>
</evidence>
<comment type="caution">
    <text evidence="3">The sequence shown here is derived from an EMBL/GenBank/DDBJ whole genome shotgun (WGS) entry which is preliminary data.</text>
</comment>
<keyword evidence="2" id="KW-0812">Transmembrane</keyword>
<organism evidence="3 4">
    <name type="scientific">Litoreibacter arenae DSM 19593</name>
    <dbReference type="NCBI Taxonomy" id="1123360"/>
    <lineage>
        <taxon>Bacteria</taxon>
        <taxon>Pseudomonadati</taxon>
        <taxon>Pseudomonadota</taxon>
        <taxon>Alphaproteobacteria</taxon>
        <taxon>Rhodobacterales</taxon>
        <taxon>Roseobacteraceae</taxon>
        <taxon>Litoreibacter</taxon>
    </lineage>
</organism>
<evidence type="ECO:0000313" key="4">
    <source>
        <dbReference type="Proteomes" id="UP000015351"/>
    </source>
</evidence>
<dbReference type="Gene3D" id="2.60.120.380">
    <property type="match status" value="1"/>
</dbReference>
<feature type="region of interest" description="Disordered" evidence="1">
    <location>
        <begin position="84"/>
        <end position="119"/>
    </location>
</feature>
<dbReference type="OrthoDB" id="7842285at2"/>
<dbReference type="EMBL" id="AONI01000010">
    <property type="protein sequence ID" value="EPX79225.1"/>
    <property type="molecule type" value="Genomic_DNA"/>
</dbReference>
<keyword evidence="2" id="KW-0472">Membrane</keyword>
<dbReference type="STRING" id="1123360.thalar_02050"/>
<gene>
    <name evidence="3" type="ORF">thalar_02050</name>
</gene>
<keyword evidence="4" id="KW-1185">Reference proteome</keyword>
<feature type="transmembrane region" description="Helical" evidence="2">
    <location>
        <begin position="12"/>
        <end position="30"/>
    </location>
</feature>
<accession>S9RM91</accession>
<evidence type="ECO:0000313" key="3">
    <source>
        <dbReference type="EMBL" id="EPX79225.1"/>
    </source>
</evidence>
<feature type="transmembrane region" description="Helical" evidence="2">
    <location>
        <begin position="51"/>
        <end position="70"/>
    </location>
</feature>
<evidence type="ECO:0000256" key="1">
    <source>
        <dbReference type="SAM" id="MobiDB-lite"/>
    </source>
</evidence>
<keyword evidence="2" id="KW-1133">Transmembrane helix</keyword>
<dbReference type="RefSeq" id="WP_021100605.1">
    <property type="nucleotide sequence ID" value="NZ_KE557306.1"/>
</dbReference>
<name>S9RM91_9RHOB</name>
<sequence>MNFETLDGTKLIILMIAGAVFAGVGLYLLLRPKPEGAAKIELFGLKFESSSAGLLVFLVGAAFLSLPLFVKEKTAVIMPIETAREDASSRSEQDERRSNPPPRAPVTIQEGGVVDEDEPNDDARVANAISYAQRVKGTVTKDQPDWFVMAVPDEGVVGSQLMLKHVNGYEVRVELYNTREEHVGWIKTSNGAKYLDVTTDLRDRIYLKVHTIYSVGNSSYELAVVPPG</sequence>